<reference evidence="2 3" key="1">
    <citation type="submission" date="2014-04" db="EMBL/GenBank/DDBJ databases">
        <authorList>
            <consortium name="DOE Joint Genome Institute"/>
            <person name="Kuo A."/>
            <person name="Kohler A."/>
            <person name="Costa M.D."/>
            <person name="Nagy L.G."/>
            <person name="Floudas D."/>
            <person name="Copeland A."/>
            <person name="Barry K.W."/>
            <person name="Cichocki N."/>
            <person name="Veneault-Fourrey C."/>
            <person name="LaButti K."/>
            <person name="Lindquist E.A."/>
            <person name="Lipzen A."/>
            <person name="Lundell T."/>
            <person name="Morin E."/>
            <person name="Murat C."/>
            <person name="Sun H."/>
            <person name="Tunlid A."/>
            <person name="Henrissat B."/>
            <person name="Grigoriev I.V."/>
            <person name="Hibbett D.S."/>
            <person name="Martin F."/>
            <person name="Nordberg H.P."/>
            <person name="Cantor M.N."/>
            <person name="Hua S.X."/>
        </authorList>
    </citation>
    <scope>NUCLEOTIDE SEQUENCE [LARGE SCALE GENOMIC DNA]</scope>
    <source>
        <strain evidence="2 3">441</strain>
    </source>
</reference>
<sequence>MECFCDYSTITFAAASILCVFLSTPLDVPFVIQDLPKLRILASCPTSLCTLHRF</sequence>
<feature type="transmembrane region" description="Helical" evidence="1">
    <location>
        <begin position="12"/>
        <end position="32"/>
    </location>
</feature>
<dbReference type="Proteomes" id="UP000054018">
    <property type="component" value="Unassembled WGS sequence"/>
</dbReference>
<dbReference type="HOGENOM" id="CLU_3051224_0_0_1"/>
<keyword evidence="1" id="KW-1133">Transmembrane helix</keyword>
<evidence type="ECO:0000313" key="2">
    <source>
        <dbReference type="EMBL" id="KIK17613.1"/>
    </source>
</evidence>
<keyword evidence="3" id="KW-1185">Reference proteome</keyword>
<name>A0A0C9ZCC2_9AGAM</name>
<protein>
    <submittedName>
        <fullName evidence="2">Unplaced genomic scaffold scaffold_139, whole genome shotgun sequence</fullName>
    </submittedName>
</protein>
<evidence type="ECO:0000313" key="3">
    <source>
        <dbReference type="Proteomes" id="UP000054018"/>
    </source>
</evidence>
<evidence type="ECO:0000256" key="1">
    <source>
        <dbReference type="SAM" id="Phobius"/>
    </source>
</evidence>
<gene>
    <name evidence="2" type="ORF">PISMIDRAFT_685062</name>
</gene>
<organism evidence="2 3">
    <name type="scientific">Pisolithus microcarpus 441</name>
    <dbReference type="NCBI Taxonomy" id="765257"/>
    <lineage>
        <taxon>Eukaryota</taxon>
        <taxon>Fungi</taxon>
        <taxon>Dikarya</taxon>
        <taxon>Basidiomycota</taxon>
        <taxon>Agaricomycotina</taxon>
        <taxon>Agaricomycetes</taxon>
        <taxon>Agaricomycetidae</taxon>
        <taxon>Boletales</taxon>
        <taxon>Sclerodermatineae</taxon>
        <taxon>Pisolithaceae</taxon>
        <taxon>Pisolithus</taxon>
    </lineage>
</organism>
<accession>A0A0C9ZCC2</accession>
<keyword evidence="1" id="KW-0812">Transmembrane</keyword>
<proteinExistence type="predicted"/>
<dbReference type="AlphaFoldDB" id="A0A0C9ZCC2"/>
<dbReference type="EMBL" id="KN833823">
    <property type="protein sequence ID" value="KIK17613.1"/>
    <property type="molecule type" value="Genomic_DNA"/>
</dbReference>
<reference evidence="3" key="2">
    <citation type="submission" date="2015-01" db="EMBL/GenBank/DDBJ databases">
        <title>Evolutionary Origins and Diversification of the Mycorrhizal Mutualists.</title>
        <authorList>
            <consortium name="DOE Joint Genome Institute"/>
            <consortium name="Mycorrhizal Genomics Consortium"/>
            <person name="Kohler A."/>
            <person name="Kuo A."/>
            <person name="Nagy L.G."/>
            <person name="Floudas D."/>
            <person name="Copeland A."/>
            <person name="Barry K.W."/>
            <person name="Cichocki N."/>
            <person name="Veneault-Fourrey C."/>
            <person name="LaButti K."/>
            <person name="Lindquist E.A."/>
            <person name="Lipzen A."/>
            <person name="Lundell T."/>
            <person name="Morin E."/>
            <person name="Murat C."/>
            <person name="Riley R."/>
            <person name="Ohm R."/>
            <person name="Sun H."/>
            <person name="Tunlid A."/>
            <person name="Henrissat B."/>
            <person name="Grigoriev I.V."/>
            <person name="Hibbett D.S."/>
            <person name="Martin F."/>
        </authorList>
    </citation>
    <scope>NUCLEOTIDE SEQUENCE [LARGE SCALE GENOMIC DNA]</scope>
    <source>
        <strain evidence="3">441</strain>
    </source>
</reference>
<keyword evidence="1" id="KW-0472">Membrane</keyword>